<evidence type="ECO:0000313" key="8">
    <source>
        <dbReference type="Proteomes" id="UP001141552"/>
    </source>
</evidence>
<reference evidence="7" key="2">
    <citation type="journal article" date="2023" name="Plants (Basel)">
        <title>Annotation of the Turnera subulata (Passifloraceae) Draft Genome Reveals the S-Locus Evolved after the Divergence of Turneroideae from Passifloroideae in a Stepwise Manner.</title>
        <authorList>
            <person name="Henning P.M."/>
            <person name="Roalson E.H."/>
            <person name="Mir W."/>
            <person name="McCubbin A.G."/>
            <person name="Shore J.S."/>
        </authorList>
    </citation>
    <scope>NUCLEOTIDE SEQUENCE</scope>
    <source>
        <strain evidence="7">F60SS</strain>
    </source>
</reference>
<dbReference type="CDD" id="cd00265">
    <property type="entry name" value="MADS_MEF2_like"/>
    <property type="match status" value="1"/>
</dbReference>
<dbReference type="GO" id="GO:0045944">
    <property type="term" value="P:positive regulation of transcription by RNA polymerase II"/>
    <property type="evidence" value="ECO:0007669"/>
    <property type="project" value="InterPro"/>
</dbReference>
<dbReference type="OrthoDB" id="836351at2759"/>
<evidence type="ECO:0000313" key="7">
    <source>
        <dbReference type="EMBL" id="KAJ4851201.1"/>
    </source>
</evidence>
<protein>
    <submittedName>
        <fullName evidence="7">Agamous-like MADS-box protein agl62</fullName>
    </submittedName>
</protein>
<dbReference type="InterPro" id="IPR036879">
    <property type="entry name" value="TF_MADSbox_sf"/>
</dbReference>
<keyword evidence="3" id="KW-0238">DNA-binding</keyword>
<accession>A0A9Q0GJZ1</accession>
<gene>
    <name evidence="7" type="primary">AGL62</name>
    <name evidence="7" type="ORF">Tsubulata_024374</name>
</gene>
<evidence type="ECO:0000256" key="4">
    <source>
        <dbReference type="ARBA" id="ARBA00023163"/>
    </source>
</evidence>
<feature type="domain" description="MADS-box" evidence="6">
    <location>
        <begin position="6"/>
        <end position="66"/>
    </location>
</feature>
<keyword evidence="8" id="KW-1185">Reference proteome</keyword>
<keyword evidence="5" id="KW-0539">Nucleus</keyword>
<evidence type="ECO:0000259" key="6">
    <source>
        <dbReference type="PROSITE" id="PS50066"/>
    </source>
</evidence>
<proteinExistence type="predicted"/>
<evidence type="ECO:0000256" key="2">
    <source>
        <dbReference type="ARBA" id="ARBA00023015"/>
    </source>
</evidence>
<dbReference type="Gene3D" id="6.10.140.920">
    <property type="match status" value="1"/>
</dbReference>
<evidence type="ECO:0000256" key="1">
    <source>
        <dbReference type="ARBA" id="ARBA00004123"/>
    </source>
</evidence>
<organism evidence="7 8">
    <name type="scientific">Turnera subulata</name>
    <dbReference type="NCBI Taxonomy" id="218843"/>
    <lineage>
        <taxon>Eukaryota</taxon>
        <taxon>Viridiplantae</taxon>
        <taxon>Streptophyta</taxon>
        <taxon>Embryophyta</taxon>
        <taxon>Tracheophyta</taxon>
        <taxon>Spermatophyta</taxon>
        <taxon>Magnoliopsida</taxon>
        <taxon>eudicotyledons</taxon>
        <taxon>Gunneridae</taxon>
        <taxon>Pentapetalae</taxon>
        <taxon>rosids</taxon>
        <taxon>fabids</taxon>
        <taxon>Malpighiales</taxon>
        <taxon>Passifloraceae</taxon>
        <taxon>Turnera</taxon>
    </lineage>
</organism>
<dbReference type="GO" id="GO:0005634">
    <property type="term" value="C:nucleus"/>
    <property type="evidence" value="ECO:0007669"/>
    <property type="project" value="UniProtKB-SubCell"/>
</dbReference>
<name>A0A9Q0GJZ1_9ROSI</name>
<dbReference type="InterPro" id="IPR002100">
    <property type="entry name" value="TF_MADSbox"/>
</dbReference>
<dbReference type="Pfam" id="PF00319">
    <property type="entry name" value="SRF-TF"/>
    <property type="match status" value="1"/>
</dbReference>
<dbReference type="GO" id="GO:0000978">
    <property type="term" value="F:RNA polymerase II cis-regulatory region sequence-specific DNA binding"/>
    <property type="evidence" value="ECO:0007669"/>
    <property type="project" value="TreeGrafter"/>
</dbReference>
<dbReference type="GO" id="GO:0046983">
    <property type="term" value="F:protein dimerization activity"/>
    <property type="evidence" value="ECO:0007669"/>
    <property type="project" value="InterPro"/>
</dbReference>
<comment type="caution">
    <text evidence="7">The sequence shown here is derived from an EMBL/GenBank/DDBJ whole genome shotgun (WGS) entry which is preliminary data.</text>
</comment>
<dbReference type="PANTHER" id="PTHR11945:SF776">
    <property type="entry name" value="AGAMOUS-LIKE 50-RELATED"/>
    <property type="match status" value="1"/>
</dbReference>
<keyword evidence="4" id="KW-0804">Transcription</keyword>
<dbReference type="InterPro" id="IPR033896">
    <property type="entry name" value="MEF2-like_N"/>
</dbReference>
<dbReference type="PANTHER" id="PTHR11945">
    <property type="entry name" value="MADS BOX PROTEIN"/>
    <property type="match status" value="1"/>
</dbReference>
<dbReference type="Proteomes" id="UP001141552">
    <property type="component" value="Unassembled WGS sequence"/>
</dbReference>
<reference evidence="7" key="1">
    <citation type="submission" date="2022-02" db="EMBL/GenBank/DDBJ databases">
        <authorList>
            <person name="Henning P.M."/>
            <person name="McCubbin A.G."/>
            <person name="Shore J.S."/>
        </authorList>
    </citation>
    <scope>NUCLEOTIDE SEQUENCE</scope>
    <source>
        <strain evidence="7">F60SS</strain>
        <tissue evidence="7">Leaves</tissue>
    </source>
</reference>
<dbReference type="EMBL" id="JAKUCV010000111">
    <property type="protein sequence ID" value="KAJ4851201.1"/>
    <property type="molecule type" value="Genomic_DNA"/>
</dbReference>
<evidence type="ECO:0000256" key="3">
    <source>
        <dbReference type="ARBA" id="ARBA00023125"/>
    </source>
</evidence>
<evidence type="ECO:0000256" key="5">
    <source>
        <dbReference type="ARBA" id="ARBA00023242"/>
    </source>
</evidence>
<dbReference type="GO" id="GO:0000981">
    <property type="term" value="F:DNA-binding transcription factor activity, RNA polymerase II-specific"/>
    <property type="evidence" value="ECO:0007669"/>
    <property type="project" value="TreeGrafter"/>
</dbReference>
<sequence>MPRKSKGRQKLEMVKIPNESNLMVTFSKRRSGLFKKASELATLCGAEVGIIVFSPGKKAFSFGHPSVENVVDRFLTGNLPHTSGAMQLIEAHRGARVRELNMQLTQVLHELEMEKKRGEELNRIKKAVQKRGWWESPVEELDQPQLEQLKGALQELKGQVSKQAQQILIHGRNHPPPAAASASFTPSSGNAVHPFHPMNVGSGMNVAPYGQNLGFRNDFY</sequence>
<dbReference type="PROSITE" id="PS50066">
    <property type="entry name" value="MADS_BOX_2"/>
    <property type="match status" value="1"/>
</dbReference>
<dbReference type="SUPFAM" id="SSF55455">
    <property type="entry name" value="SRF-like"/>
    <property type="match status" value="1"/>
</dbReference>
<dbReference type="FunFam" id="3.40.1810.10:FF:000006">
    <property type="entry name" value="Agamous-like MADS-box protein AGL62"/>
    <property type="match status" value="1"/>
</dbReference>
<comment type="subcellular location">
    <subcellularLocation>
        <location evidence="1">Nucleus</location>
    </subcellularLocation>
</comment>
<dbReference type="AlphaFoldDB" id="A0A9Q0GJZ1"/>
<dbReference type="SMART" id="SM00432">
    <property type="entry name" value="MADS"/>
    <property type="match status" value="1"/>
</dbReference>
<dbReference type="Gene3D" id="3.40.1810.10">
    <property type="entry name" value="Transcription factor, MADS-box"/>
    <property type="match status" value="1"/>
</dbReference>
<keyword evidence="2" id="KW-0805">Transcription regulation</keyword>
<dbReference type="PRINTS" id="PR00404">
    <property type="entry name" value="MADSDOMAIN"/>
</dbReference>